<dbReference type="Pfam" id="PF00850">
    <property type="entry name" value="Hist_deacetyl"/>
    <property type="match status" value="2"/>
</dbReference>
<comment type="caution">
    <text evidence="2">The sequence shown here is derived from an EMBL/GenBank/DDBJ whole genome shotgun (WGS) entry which is preliminary data.</text>
</comment>
<keyword evidence="3" id="KW-1185">Reference proteome</keyword>
<dbReference type="InterPro" id="IPR037138">
    <property type="entry name" value="His_deacetylse_dom_sf"/>
</dbReference>
<dbReference type="EMBL" id="JALLPJ020000747">
    <property type="protein sequence ID" value="KAL3783862.1"/>
    <property type="molecule type" value="Genomic_DNA"/>
</dbReference>
<dbReference type="SUPFAM" id="SSF52768">
    <property type="entry name" value="Arginase/deacetylase"/>
    <property type="match status" value="1"/>
</dbReference>
<reference evidence="2 3" key="1">
    <citation type="submission" date="2024-10" db="EMBL/GenBank/DDBJ databases">
        <title>Updated reference genomes for cyclostephanoid diatoms.</title>
        <authorList>
            <person name="Roberts W.R."/>
            <person name="Alverson A.J."/>
        </authorList>
    </citation>
    <scope>NUCLEOTIDE SEQUENCE [LARGE SCALE GENOMIC DNA]</scope>
    <source>
        <strain evidence="2 3">AJA010-31</strain>
    </source>
</reference>
<sequence>MYDKDHVSNGLEVHLIDVACIEPQKDGGTDMSTSEYFTELSNPLTPAEISLAESILSKIHDQEYIASLKNNCEQSRQNRIIDEGKNPLGWIGYIDGSDTYLTTESYNVGLRTTCAWIKSVETSLGMSTSTNSNIDDDQIGIALTRPPGHHATYSEANGFCFFNFALAAAFHVLQKQPGIKISILDFDVHFGQGIADILEKCSKKETTDNGEDWTSNIRYITWSCGYRELFTKYALPFVSTPREWEPNLVIVCAGYDALDSDELASVNLVANDFGEMTRILKDHIQKSTLTKPALMFGLEGGYQLRDGVQMHLLVLPELCKSNSTSDCF</sequence>
<dbReference type="InterPro" id="IPR023696">
    <property type="entry name" value="Ureohydrolase_dom_sf"/>
</dbReference>
<dbReference type="PANTHER" id="PTHR10625:SF10">
    <property type="entry name" value="HISTONE DEACETYLASE HDAC1"/>
    <property type="match status" value="1"/>
</dbReference>
<feature type="domain" description="Histone deacetylase" evidence="1">
    <location>
        <begin position="226"/>
        <end position="306"/>
    </location>
</feature>
<dbReference type="Proteomes" id="UP001530400">
    <property type="component" value="Unassembled WGS sequence"/>
</dbReference>
<dbReference type="InterPro" id="IPR023801">
    <property type="entry name" value="His_deacetylse_dom"/>
</dbReference>
<dbReference type="Gene3D" id="3.40.800.20">
    <property type="entry name" value="Histone deacetylase domain"/>
    <property type="match status" value="2"/>
</dbReference>
<gene>
    <name evidence="2" type="ORF">ACHAWO_000557</name>
</gene>
<name>A0ABD3P7W1_9STRA</name>
<dbReference type="PANTHER" id="PTHR10625">
    <property type="entry name" value="HISTONE DEACETYLASE HDAC1-RELATED"/>
    <property type="match status" value="1"/>
</dbReference>
<organism evidence="2 3">
    <name type="scientific">Cyclotella atomus</name>
    <dbReference type="NCBI Taxonomy" id="382360"/>
    <lineage>
        <taxon>Eukaryota</taxon>
        <taxon>Sar</taxon>
        <taxon>Stramenopiles</taxon>
        <taxon>Ochrophyta</taxon>
        <taxon>Bacillariophyta</taxon>
        <taxon>Coscinodiscophyceae</taxon>
        <taxon>Thalassiosirophycidae</taxon>
        <taxon>Stephanodiscales</taxon>
        <taxon>Stephanodiscaceae</taxon>
        <taxon>Cyclotella</taxon>
    </lineage>
</organism>
<evidence type="ECO:0000259" key="1">
    <source>
        <dbReference type="Pfam" id="PF00850"/>
    </source>
</evidence>
<accession>A0ABD3P7W1</accession>
<proteinExistence type="predicted"/>
<dbReference type="InterPro" id="IPR000286">
    <property type="entry name" value="HDACs"/>
</dbReference>
<dbReference type="PRINTS" id="PR01270">
    <property type="entry name" value="HDASUPER"/>
</dbReference>
<protein>
    <recommendedName>
        <fullName evidence="1">Histone deacetylase domain-containing protein</fullName>
    </recommendedName>
</protein>
<feature type="domain" description="Histone deacetylase" evidence="1">
    <location>
        <begin position="50"/>
        <end position="200"/>
    </location>
</feature>
<evidence type="ECO:0000313" key="3">
    <source>
        <dbReference type="Proteomes" id="UP001530400"/>
    </source>
</evidence>
<evidence type="ECO:0000313" key="2">
    <source>
        <dbReference type="EMBL" id="KAL3783862.1"/>
    </source>
</evidence>
<dbReference type="AlphaFoldDB" id="A0ABD3P7W1"/>